<dbReference type="RefSeq" id="WP_048504604.1">
    <property type="nucleotide sequence ID" value="NZ_LFND01000001.1"/>
</dbReference>
<protein>
    <recommendedName>
        <fullName evidence="3">GLPGLI family protein</fullName>
    </recommendedName>
</protein>
<evidence type="ECO:0008006" key="3">
    <source>
        <dbReference type="Google" id="ProtNLM"/>
    </source>
</evidence>
<reference evidence="1 2" key="1">
    <citation type="journal article" date="2013" name="Int. J. Syst. Evol. Microbiol.">
        <title>Chryseobacterium angstadtii sp. nov., isolated from a newt tank.</title>
        <authorList>
            <person name="Kirk K.E."/>
            <person name="Hoffman J.A."/>
            <person name="Smith K.A."/>
            <person name="Strahan B.L."/>
            <person name="Failor K.C."/>
            <person name="Krebs J.E."/>
            <person name="Gale A.N."/>
            <person name="Do T.D."/>
            <person name="Sontag T.C."/>
            <person name="Batties A.M."/>
            <person name="Mistiszyn K."/>
            <person name="Newman J.D."/>
        </authorList>
    </citation>
    <scope>NUCLEOTIDE SEQUENCE [LARGE SCALE GENOMIC DNA]</scope>
    <source>
        <strain evidence="1 2">KM</strain>
    </source>
</reference>
<dbReference type="Proteomes" id="UP000036261">
    <property type="component" value="Unassembled WGS sequence"/>
</dbReference>
<evidence type="ECO:0000313" key="1">
    <source>
        <dbReference type="EMBL" id="KMQ66007.1"/>
    </source>
</evidence>
<dbReference type="AlphaFoldDB" id="A0A0J7IIU5"/>
<dbReference type="InterPro" id="IPR005901">
    <property type="entry name" value="GLPGLI"/>
</dbReference>
<dbReference type="STRING" id="558151.ACM46_00070"/>
<dbReference type="OrthoDB" id="1440774at2"/>
<proteinExistence type="predicted"/>
<accession>A0A0J7IIU5</accession>
<organism evidence="1 2">
    <name type="scientific">Chryseobacterium angstadtii</name>
    <dbReference type="NCBI Taxonomy" id="558151"/>
    <lineage>
        <taxon>Bacteria</taxon>
        <taxon>Pseudomonadati</taxon>
        <taxon>Bacteroidota</taxon>
        <taxon>Flavobacteriia</taxon>
        <taxon>Flavobacteriales</taxon>
        <taxon>Weeksellaceae</taxon>
        <taxon>Chryseobacterium group</taxon>
        <taxon>Chryseobacterium</taxon>
    </lineage>
</organism>
<name>A0A0J7IIU5_9FLAO</name>
<comment type="caution">
    <text evidence="1">The sequence shown here is derived from an EMBL/GenBank/DDBJ whole genome shotgun (WGS) entry which is preliminary data.</text>
</comment>
<dbReference type="EMBL" id="LFND01000001">
    <property type="protein sequence ID" value="KMQ66007.1"/>
    <property type="molecule type" value="Genomic_DNA"/>
</dbReference>
<dbReference type="NCBIfam" id="TIGR01200">
    <property type="entry name" value="GLPGLI"/>
    <property type="match status" value="1"/>
</dbReference>
<sequence>MNTIKIIILILTSVNIFGQNKQFFYEYKFIPDSNNVKNLDKEIMVLNIGHDKSEFYSFEKYKSDSTMNADLKKGIFSMPFNKKMNSDRVVRDINTQKIEFITSLEPYRYSVSQNIDLKWNILAEFNNILGYTVQKATTEFGGRKWIAWFAKEIPIQSGPYKFFGLPGLILKIEDVHKNHIFELKGIKTTKGDFNYPYVNNFKDVKITYPKYVKIYRNFRKNPMAGSVGAFPDQTDANGVFHSGDEIFRQFEKAALENLKKDNNIIEIDLLKN</sequence>
<dbReference type="PATRIC" id="fig|558151.6.peg.16"/>
<dbReference type="Pfam" id="PF09697">
    <property type="entry name" value="Porph_ging"/>
    <property type="match status" value="1"/>
</dbReference>
<evidence type="ECO:0000313" key="2">
    <source>
        <dbReference type="Proteomes" id="UP000036261"/>
    </source>
</evidence>
<keyword evidence="2" id="KW-1185">Reference proteome</keyword>
<gene>
    <name evidence="1" type="ORF">ACM46_00070</name>
</gene>